<dbReference type="OrthoDB" id="2182676at2"/>
<organism evidence="2 3">
    <name type="scientific">Mesobacillus persicus</name>
    <dbReference type="NCBI Taxonomy" id="930146"/>
    <lineage>
        <taxon>Bacteria</taxon>
        <taxon>Bacillati</taxon>
        <taxon>Bacillota</taxon>
        <taxon>Bacilli</taxon>
        <taxon>Bacillales</taxon>
        <taxon>Bacillaceae</taxon>
        <taxon>Mesobacillus</taxon>
    </lineage>
</organism>
<evidence type="ECO:0000313" key="3">
    <source>
        <dbReference type="Proteomes" id="UP000198553"/>
    </source>
</evidence>
<keyword evidence="1" id="KW-0472">Membrane</keyword>
<keyword evidence="3" id="KW-1185">Reference proteome</keyword>
<dbReference type="InterPro" id="IPR006938">
    <property type="entry name" value="DUF624"/>
</dbReference>
<keyword evidence="1" id="KW-0812">Transmembrane</keyword>
<protein>
    <submittedName>
        <fullName evidence="2">Uncharacterized membrane protein YesL</fullName>
    </submittedName>
</protein>
<sequence>MKNIVGGLYAASEWIMRFSVTNLLWLLVNLPIVFGVVNLLKAEEPSHFILFLIPTVVLAPVIFFPATAALFASARDWLLDQDGGSLVASYLKYFKENYKKSVLGGSILTLLWAILVADYYYLREQSPILGMVFIVFGLILYVYTVNFFSVNAHYDLKLRDVMKKAMLITVGSPILLLAVSISGIILLYASINGPLFLFIFFTGALTAFLSFSAFYRLYLNITNKNQSDK</sequence>
<feature type="transmembrane region" description="Helical" evidence="1">
    <location>
        <begin position="128"/>
        <end position="154"/>
    </location>
</feature>
<evidence type="ECO:0000256" key="1">
    <source>
        <dbReference type="SAM" id="Phobius"/>
    </source>
</evidence>
<dbReference type="EMBL" id="FOBW01000012">
    <property type="protein sequence ID" value="SEN38345.1"/>
    <property type="molecule type" value="Genomic_DNA"/>
</dbReference>
<feature type="transmembrane region" description="Helical" evidence="1">
    <location>
        <begin position="166"/>
        <end position="189"/>
    </location>
</feature>
<dbReference type="RefSeq" id="WP_090748080.1">
    <property type="nucleotide sequence ID" value="NZ_FOBW01000012.1"/>
</dbReference>
<feature type="transmembrane region" description="Helical" evidence="1">
    <location>
        <begin position="23"/>
        <end position="42"/>
    </location>
</feature>
<dbReference type="AlphaFoldDB" id="A0A1H8G3M2"/>
<feature type="transmembrane region" description="Helical" evidence="1">
    <location>
        <begin position="48"/>
        <end position="72"/>
    </location>
</feature>
<accession>A0A1H8G3M2</accession>
<dbReference type="STRING" id="930146.SAMN05192533_11269"/>
<dbReference type="Proteomes" id="UP000198553">
    <property type="component" value="Unassembled WGS sequence"/>
</dbReference>
<dbReference type="Pfam" id="PF04854">
    <property type="entry name" value="DUF624"/>
    <property type="match status" value="1"/>
</dbReference>
<keyword evidence="1" id="KW-1133">Transmembrane helix</keyword>
<feature type="transmembrane region" description="Helical" evidence="1">
    <location>
        <begin position="195"/>
        <end position="219"/>
    </location>
</feature>
<gene>
    <name evidence="2" type="ORF">SAMN05192533_11269</name>
</gene>
<reference evidence="3" key="1">
    <citation type="submission" date="2016-10" db="EMBL/GenBank/DDBJ databases">
        <authorList>
            <person name="Varghese N."/>
            <person name="Submissions S."/>
        </authorList>
    </citation>
    <scope>NUCLEOTIDE SEQUENCE [LARGE SCALE GENOMIC DNA]</scope>
    <source>
        <strain evidence="3">B48,IBRC-M 10115,DSM 25386,CECT 8001</strain>
    </source>
</reference>
<evidence type="ECO:0000313" key="2">
    <source>
        <dbReference type="EMBL" id="SEN38345.1"/>
    </source>
</evidence>
<name>A0A1H8G3M2_9BACI</name>
<feature type="transmembrane region" description="Helical" evidence="1">
    <location>
        <begin position="102"/>
        <end position="122"/>
    </location>
</feature>
<proteinExistence type="predicted"/>